<dbReference type="SUPFAM" id="SSF48403">
    <property type="entry name" value="Ankyrin repeat"/>
    <property type="match status" value="1"/>
</dbReference>
<evidence type="ECO:0000313" key="3">
    <source>
        <dbReference type="Proteomes" id="UP001501867"/>
    </source>
</evidence>
<evidence type="ECO:0000313" key="2">
    <source>
        <dbReference type="EMBL" id="GAA0324960.1"/>
    </source>
</evidence>
<dbReference type="Proteomes" id="UP001501867">
    <property type="component" value="Unassembled WGS sequence"/>
</dbReference>
<sequence length="129" mass="13681">MSEFPENPWTPAHQAVESGDHAELTRLLDAGANPEEVCCGLTLLLHAIDVEGDGALQSDGPLDSALTAIVLAYGADPTATPDGKTPRELAASYNHEMAVRLLDQHTATLEAPAAGPRSGLLSWRRSRKD</sequence>
<keyword evidence="3" id="KW-1185">Reference proteome</keyword>
<organism evidence="2 3">
    <name type="scientific">Streptomyces polychromogenes</name>
    <dbReference type="NCBI Taxonomy" id="67342"/>
    <lineage>
        <taxon>Bacteria</taxon>
        <taxon>Bacillati</taxon>
        <taxon>Actinomycetota</taxon>
        <taxon>Actinomycetes</taxon>
        <taxon>Kitasatosporales</taxon>
        <taxon>Streptomycetaceae</taxon>
        <taxon>Streptomyces</taxon>
    </lineage>
</organism>
<dbReference type="InterPro" id="IPR036770">
    <property type="entry name" value="Ankyrin_rpt-contain_sf"/>
</dbReference>
<accession>A0ABN0W4K8</accession>
<dbReference type="EMBL" id="BAAABV010000036">
    <property type="protein sequence ID" value="GAA0324960.1"/>
    <property type="molecule type" value="Genomic_DNA"/>
</dbReference>
<dbReference type="InterPro" id="IPR002110">
    <property type="entry name" value="Ankyrin_rpt"/>
</dbReference>
<reference evidence="2 3" key="1">
    <citation type="journal article" date="2019" name="Int. J. Syst. Evol. Microbiol.">
        <title>The Global Catalogue of Microorganisms (GCM) 10K type strain sequencing project: providing services to taxonomists for standard genome sequencing and annotation.</title>
        <authorList>
            <consortium name="The Broad Institute Genomics Platform"/>
            <consortium name="The Broad Institute Genome Sequencing Center for Infectious Disease"/>
            <person name="Wu L."/>
            <person name="Ma J."/>
        </authorList>
    </citation>
    <scope>NUCLEOTIDE SEQUENCE [LARGE SCALE GENOMIC DNA]</scope>
    <source>
        <strain evidence="2 3">JCM 4505</strain>
    </source>
</reference>
<proteinExistence type="predicted"/>
<gene>
    <name evidence="2" type="ORF">GCM10010302_75150</name>
</gene>
<protein>
    <recommendedName>
        <fullName evidence="4">Ankyrin repeat protein</fullName>
    </recommendedName>
</protein>
<evidence type="ECO:0008006" key="4">
    <source>
        <dbReference type="Google" id="ProtNLM"/>
    </source>
</evidence>
<name>A0ABN0W4K8_9ACTN</name>
<feature type="region of interest" description="Disordered" evidence="1">
    <location>
        <begin position="108"/>
        <end position="129"/>
    </location>
</feature>
<dbReference type="SMART" id="SM00248">
    <property type="entry name" value="ANK"/>
    <property type="match status" value="3"/>
</dbReference>
<evidence type="ECO:0000256" key="1">
    <source>
        <dbReference type="SAM" id="MobiDB-lite"/>
    </source>
</evidence>
<comment type="caution">
    <text evidence="2">The sequence shown here is derived from an EMBL/GenBank/DDBJ whole genome shotgun (WGS) entry which is preliminary data.</text>
</comment>
<dbReference type="Gene3D" id="1.25.40.20">
    <property type="entry name" value="Ankyrin repeat-containing domain"/>
    <property type="match status" value="1"/>
</dbReference>
<dbReference type="RefSeq" id="WP_344170088.1">
    <property type="nucleotide sequence ID" value="NZ_BAAABV010000036.1"/>
</dbReference>